<name>W4KLV6_HETIT</name>
<dbReference type="PANTHER" id="PTHR14097">
    <property type="entry name" value="OXIDOREDUCTASE HTATIP2"/>
    <property type="match status" value="1"/>
</dbReference>
<evidence type="ECO:0000313" key="5">
    <source>
        <dbReference type="Proteomes" id="UP000030671"/>
    </source>
</evidence>
<accession>W4KLV6</accession>
<evidence type="ECO:0000256" key="2">
    <source>
        <dbReference type="ARBA" id="ARBA00006617"/>
    </source>
</evidence>
<dbReference type="eggNOG" id="KOG4039">
    <property type="taxonomic scope" value="Eukaryota"/>
</dbReference>
<dbReference type="RefSeq" id="XP_009540771.1">
    <property type="nucleotide sequence ID" value="XM_009542476.1"/>
</dbReference>
<protein>
    <recommendedName>
        <fullName evidence="3">NAD(P)-binding domain-containing protein</fullName>
    </recommendedName>
</protein>
<dbReference type="InterPro" id="IPR016040">
    <property type="entry name" value="NAD(P)-bd_dom"/>
</dbReference>
<dbReference type="AlphaFoldDB" id="W4KLV6"/>
<dbReference type="PANTHER" id="PTHR14097:SF7">
    <property type="entry name" value="OXIDOREDUCTASE HTATIP2"/>
    <property type="match status" value="1"/>
</dbReference>
<gene>
    <name evidence="4" type="ORF">HETIRDRAFT_166302</name>
</gene>
<dbReference type="SUPFAM" id="SSF51735">
    <property type="entry name" value="NAD(P)-binding Rossmann-fold domains"/>
    <property type="match status" value="1"/>
</dbReference>
<dbReference type="KEGG" id="hir:HETIRDRAFT_166302"/>
<dbReference type="Gene3D" id="3.40.50.720">
    <property type="entry name" value="NAD(P)-binding Rossmann-like Domain"/>
    <property type="match status" value="1"/>
</dbReference>
<evidence type="ECO:0000259" key="3">
    <source>
        <dbReference type="Pfam" id="PF13460"/>
    </source>
</evidence>
<dbReference type="InterPro" id="IPR036291">
    <property type="entry name" value="NAD(P)-bd_dom_sf"/>
</dbReference>
<dbReference type="Proteomes" id="UP000030671">
    <property type="component" value="Unassembled WGS sequence"/>
</dbReference>
<organism evidence="4 5">
    <name type="scientific">Heterobasidion irregulare (strain TC 32-1)</name>
    <dbReference type="NCBI Taxonomy" id="747525"/>
    <lineage>
        <taxon>Eukaryota</taxon>
        <taxon>Fungi</taxon>
        <taxon>Dikarya</taxon>
        <taxon>Basidiomycota</taxon>
        <taxon>Agaricomycotina</taxon>
        <taxon>Agaricomycetes</taxon>
        <taxon>Russulales</taxon>
        <taxon>Bondarzewiaceae</taxon>
        <taxon>Heterobasidion</taxon>
        <taxon>Heterobasidion annosum species complex</taxon>
    </lineage>
</organism>
<reference evidence="4 5" key="1">
    <citation type="journal article" date="2012" name="New Phytol.">
        <title>Insight into trade-off between wood decay and parasitism from the genome of a fungal forest pathogen.</title>
        <authorList>
            <person name="Olson A."/>
            <person name="Aerts A."/>
            <person name="Asiegbu F."/>
            <person name="Belbahri L."/>
            <person name="Bouzid O."/>
            <person name="Broberg A."/>
            <person name="Canback B."/>
            <person name="Coutinho P.M."/>
            <person name="Cullen D."/>
            <person name="Dalman K."/>
            <person name="Deflorio G."/>
            <person name="van Diepen L.T."/>
            <person name="Dunand C."/>
            <person name="Duplessis S."/>
            <person name="Durling M."/>
            <person name="Gonthier P."/>
            <person name="Grimwood J."/>
            <person name="Fossdal C.G."/>
            <person name="Hansson D."/>
            <person name="Henrissat B."/>
            <person name="Hietala A."/>
            <person name="Himmelstrand K."/>
            <person name="Hoffmeister D."/>
            <person name="Hogberg N."/>
            <person name="James T.Y."/>
            <person name="Karlsson M."/>
            <person name="Kohler A."/>
            <person name="Kues U."/>
            <person name="Lee Y.H."/>
            <person name="Lin Y.C."/>
            <person name="Lind M."/>
            <person name="Lindquist E."/>
            <person name="Lombard V."/>
            <person name="Lucas S."/>
            <person name="Lunden K."/>
            <person name="Morin E."/>
            <person name="Murat C."/>
            <person name="Park J."/>
            <person name="Raffaello T."/>
            <person name="Rouze P."/>
            <person name="Salamov A."/>
            <person name="Schmutz J."/>
            <person name="Solheim H."/>
            <person name="Stahlberg J."/>
            <person name="Velez H."/>
            <person name="de Vries R.P."/>
            <person name="Wiebenga A."/>
            <person name="Woodward S."/>
            <person name="Yakovlev I."/>
            <person name="Garbelotto M."/>
            <person name="Martin F."/>
            <person name="Grigoriev I.V."/>
            <person name="Stenlid J."/>
        </authorList>
    </citation>
    <scope>NUCLEOTIDE SEQUENCE [LARGE SCALE GENOMIC DNA]</scope>
    <source>
        <strain evidence="4 5">TC 32-1</strain>
    </source>
</reference>
<sequence length="243" mass="26148">MSGQSALLIGATGATGKHVLRELLTSPHFTRVGEMGRRITAKEQLPRGSQSKLEQKVINFEKLEDAELQKGKWDVVFITMGTSIKAAGSPQNFEKIDREFVVNAAKAARTNDANQRLIYLSANYSNPDASALYLRSKGLTEQALAALGYGDTIVFRPIFLRNAERAGFRPVEAVLSPITAVLSWLSSSFTVDVRALAKSIRIAGQLGTSGLPSVASPTKRALGGNAFTTISNKGSVLLARQDL</sequence>
<feature type="domain" description="NAD(P)-binding" evidence="3">
    <location>
        <begin position="10"/>
        <end position="169"/>
    </location>
</feature>
<keyword evidence="5" id="KW-1185">Reference proteome</keyword>
<dbReference type="HOGENOM" id="CLU_071330_3_1_1"/>
<comment type="subcellular location">
    <subcellularLocation>
        <location evidence="1">Mitochondrion outer membrane</location>
        <topology evidence="1">Peripheral membrane protein</topology>
    </subcellularLocation>
</comment>
<dbReference type="GO" id="GO:0005741">
    <property type="term" value="C:mitochondrial outer membrane"/>
    <property type="evidence" value="ECO:0007669"/>
    <property type="project" value="UniProtKB-SubCell"/>
</dbReference>
<dbReference type="Pfam" id="PF13460">
    <property type="entry name" value="NAD_binding_10"/>
    <property type="match status" value="1"/>
</dbReference>
<dbReference type="GO" id="GO:0051170">
    <property type="term" value="P:import into nucleus"/>
    <property type="evidence" value="ECO:0007669"/>
    <property type="project" value="TreeGrafter"/>
</dbReference>
<dbReference type="STRING" id="747525.W4KLV6"/>
<dbReference type="EMBL" id="KI925454">
    <property type="protein sequence ID" value="ETW86787.1"/>
    <property type="molecule type" value="Genomic_DNA"/>
</dbReference>
<evidence type="ECO:0000313" key="4">
    <source>
        <dbReference type="EMBL" id="ETW86787.1"/>
    </source>
</evidence>
<evidence type="ECO:0000256" key="1">
    <source>
        <dbReference type="ARBA" id="ARBA00004450"/>
    </source>
</evidence>
<dbReference type="OrthoDB" id="430436at2759"/>
<comment type="similarity">
    <text evidence="2">Belongs to the FMP52 family.</text>
</comment>
<dbReference type="GeneID" id="20668045"/>
<dbReference type="InParanoid" id="W4KLV6"/>
<proteinExistence type="inferred from homology"/>